<organism evidence="2 3">
    <name type="scientific">Sporichthya brevicatena</name>
    <dbReference type="NCBI Taxonomy" id="171442"/>
    <lineage>
        <taxon>Bacteria</taxon>
        <taxon>Bacillati</taxon>
        <taxon>Actinomycetota</taxon>
        <taxon>Actinomycetes</taxon>
        <taxon>Sporichthyales</taxon>
        <taxon>Sporichthyaceae</taxon>
        <taxon>Sporichthya</taxon>
    </lineage>
</organism>
<gene>
    <name evidence="2" type="ORF">GCM10009547_07100</name>
</gene>
<dbReference type="PANTHER" id="PTHR46696:SF1">
    <property type="entry name" value="CYTOCHROME P450 YJIB-RELATED"/>
    <property type="match status" value="1"/>
</dbReference>
<comment type="caution">
    <text evidence="2">The sequence shown here is derived from an EMBL/GenBank/DDBJ whole genome shotgun (WGS) entry which is preliminary data.</text>
</comment>
<dbReference type="SUPFAM" id="SSF48264">
    <property type="entry name" value="Cytochrome P450"/>
    <property type="match status" value="1"/>
</dbReference>
<dbReference type="RefSeq" id="WP_344601666.1">
    <property type="nucleotide sequence ID" value="NZ_BAAAHE010000007.1"/>
</dbReference>
<evidence type="ECO:0000256" key="1">
    <source>
        <dbReference type="ARBA" id="ARBA00010617"/>
    </source>
</evidence>
<name>A0ABN1GB09_9ACTN</name>
<keyword evidence="3" id="KW-1185">Reference proteome</keyword>
<dbReference type="EMBL" id="BAAAHE010000007">
    <property type="protein sequence ID" value="GAA0607758.1"/>
    <property type="molecule type" value="Genomic_DNA"/>
</dbReference>
<evidence type="ECO:0000313" key="2">
    <source>
        <dbReference type="EMBL" id="GAA0607758.1"/>
    </source>
</evidence>
<evidence type="ECO:0000313" key="3">
    <source>
        <dbReference type="Proteomes" id="UP001500957"/>
    </source>
</evidence>
<sequence>MTETASETRPAAPVEHELIDGAGGSCGCPFATVNQLPDVSKLMRTKGAVAHKPELFAGVKADPVNGEINVREFLGASFMFNEGDSHRSRRKLLNPLVRVDALSGIREEIILPEADRLLEERRRTADADGLVRMDLVDFLERVFLHFTARLIGLTDMERNERIELMRSFAGPIAAGMSSAYLADRTAVNKMALEAKSRYAAEFVHPSLEWHREQRKRIDAGEISEDDIPNSLLKMVAAGLHPDWEKDEDVVVESGLLFAASVGTSTQSIVHTLDLLQGWFAEHPEDLADATDSTFLLNALCEVIRMRAPFSPYTTRLALTDNELSDGTKIHAGQELHIEWVRANRDTEVFGEDANRFNPRRPEPKNGVNRYGLGFGMGTHQCYGLRVVVGNDGKGGAHVELLRKLMAAGIRPDPENPPTSLKKDMNKFSVEDIPRYTAYPVLLTPEA</sequence>
<dbReference type="PANTHER" id="PTHR46696">
    <property type="entry name" value="P450, PUTATIVE (EUROFUNG)-RELATED"/>
    <property type="match status" value="1"/>
</dbReference>
<reference evidence="2 3" key="1">
    <citation type="journal article" date="2019" name="Int. J. Syst. Evol. Microbiol.">
        <title>The Global Catalogue of Microorganisms (GCM) 10K type strain sequencing project: providing services to taxonomists for standard genome sequencing and annotation.</title>
        <authorList>
            <consortium name="The Broad Institute Genomics Platform"/>
            <consortium name="The Broad Institute Genome Sequencing Center for Infectious Disease"/>
            <person name="Wu L."/>
            <person name="Ma J."/>
        </authorList>
    </citation>
    <scope>NUCLEOTIDE SEQUENCE [LARGE SCALE GENOMIC DNA]</scope>
    <source>
        <strain evidence="2 3">JCM 10671</strain>
    </source>
</reference>
<dbReference type="Pfam" id="PF00067">
    <property type="entry name" value="p450"/>
    <property type="match status" value="2"/>
</dbReference>
<dbReference type="InterPro" id="IPR001128">
    <property type="entry name" value="Cyt_P450"/>
</dbReference>
<protein>
    <recommendedName>
        <fullName evidence="4">Cytochrome P450</fullName>
    </recommendedName>
</protein>
<comment type="similarity">
    <text evidence="1">Belongs to the cytochrome P450 family.</text>
</comment>
<dbReference type="InterPro" id="IPR036396">
    <property type="entry name" value="Cyt_P450_sf"/>
</dbReference>
<accession>A0ABN1GB09</accession>
<dbReference type="Gene3D" id="1.10.630.10">
    <property type="entry name" value="Cytochrome P450"/>
    <property type="match status" value="1"/>
</dbReference>
<dbReference type="CDD" id="cd00302">
    <property type="entry name" value="cytochrome_P450"/>
    <property type="match status" value="1"/>
</dbReference>
<evidence type="ECO:0008006" key="4">
    <source>
        <dbReference type="Google" id="ProtNLM"/>
    </source>
</evidence>
<proteinExistence type="inferred from homology"/>
<dbReference type="Proteomes" id="UP001500957">
    <property type="component" value="Unassembled WGS sequence"/>
</dbReference>